<feature type="compositionally biased region" description="Basic and acidic residues" evidence="1">
    <location>
        <begin position="168"/>
        <end position="183"/>
    </location>
</feature>
<reference evidence="3 4" key="1">
    <citation type="submission" date="2017-01" db="EMBL/GenBank/DDBJ databases">
        <authorList>
            <person name="Mah S.A."/>
            <person name="Swanson W.J."/>
            <person name="Moy G.W."/>
            <person name="Vacquier V.D."/>
        </authorList>
    </citation>
    <scope>NUCLEOTIDE SEQUENCE [LARGE SCALE GENOMIC DNA]</scope>
    <source>
        <strain evidence="3 4">DSM 21219</strain>
    </source>
</reference>
<proteinExistence type="predicted"/>
<sequence length="198" mass="21525">MTRIIAFLALLVLAGACANPDAGEPPDDLGEFHLGHNIVIASKMRQGPVSRDATAEEWVDVLQDAVERRFGGFDGGQLYHFGMSVEGYMLAPKGVPLLFNPRSMLIINLTVWDDAAGKKLNEKPKTFQVLESTTPETAIGGSGRHRTREEQMQGLAENAMDQIGKWLEQQHREEGWFDHREGDAPEGGAGPETGASGA</sequence>
<gene>
    <name evidence="3" type="ORF">SAMN05421849_1172</name>
</gene>
<dbReference type="STRING" id="515897.SAMN05421849_1172"/>
<protein>
    <recommendedName>
        <fullName evidence="5">DUF4136 domain-containing protein</fullName>
    </recommendedName>
</protein>
<dbReference type="PROSITE" id="PS51257">
    <property type="entry name" value="PROKAR_LIPOPROTEIN"/>
    <property type="match status" value="1"/>
</dbReference>
<accession>A0A1R3WP06</accession>
<name>A0A1R3WP06_9RHOB</name>
<evidence type="ECO:0000256" key="2">
    <source>
        <dbReference type="SAM" id="SignalP"/>
    </source>
</evidence>
<evidence type="ECO:0008006" key="5">
    <source>
        <dbReference type="Google" id="ProtNLM"/>
    </source>
</evidence>
<evidence type="ECO:0000313" key="4">
    <source>
        <dbReference type="Proteomes" id="UP000192455"/>
    </source>
</evidence>
<dbReference type="EMBL" id="FTPS01000001">
    <property type="protein sequence ID" value="SIT79616.1"/>
    <property type="molecule type" value="Genomic_DNA"/>
</dbReference>
<evidence type="ECO:0000313" key="3">
    <source>
        <dbReference type="EMBL" id="SIT79616.1"/>
    </source>
</evidence>
<evidence type="ECO:0000256" key="1">
    <source>
        <dbReference type="SAM" id="MobiDB-lite"/>
    </source>
</evidence>
<feature type="compositionally biased region" description="Gly residues" evidence="1">
    <location>
        <begin position="185"/>
        <end position="198"/>
    </location>
</feature>
<dbReference type="AlphaFoldDB" id="A0A1R3WP06"/>
<dbReference type="RefSeq" id="WP_076648561.1">
    <property type="nucleotide sequence ID" value="NZ_FTPS01000001.1"/>
</dbReference>
<feature type="signal peptide" evidence="2">
    <location>
        <begin position="1"/>
        <end position="18"/>
    </location>
</feature>
<keyword evidence="4" id="KW-1185">Reference proteome</keyword>
<feature type="region of interest" description="Disordered" evidence="1">
    <location>
        <begin position="168"/>
        <end position="198"/>
    </location>
</feature>
<dbReference type="OrthoDB" id="7834608at2"/>
<organism evidence="3 4">
    <name type="scientific">Pontibaca methylaminivorans</name>
    <dbReference type="NCBI Taxonomy" id="515897"/>
    <lineage>
        <taxon>Bacteria</taxon>
        <taxon>Pseudomonadati</taxon>
        <taxon>Pseudomonadota</taxon>
        <taxon>Alphaproteobacteria</taxon>
        <taxon>Rhodobacterales</taxon>
        <taxon>Roseobacteraceae</taxon>
        <taxon>Pontibaca</taxon>
    </lineage>
</organism>
<dbReference type="Proteomes" id="UP000192455">
    <property type="component" value="Unassembled WGS sequence"/>
</dbReference>
<feature type="chain" id="PRO_5012706718" description="DUF4136 domain-containing protein" evidence="2">
    <location>
        <begin position="19"/>
        <end position="198"/>
    </location>
</feature>
<keyword evidence="2" id="KW-0732">Signal</keyword>